<reference evidence="3 4" key="1">
    <citation type="submission" date="2016-06" db="EMBL/GenBank/DDBJ databases">
        <authorList>
            <person name="Rodrigo-Torres L."/>
            <person name="Arahal D.R."/>
        </authorList>
    </citation>
    <scope>NUCLEOTIDE SEQUENCE [LARGE SCALE GENOMIC DNA]</scope>
    <source>
        <strain evidence="3 4">CECT 5116</strain>
    </source>
</reference>
<dbReference type="InterPro" id="IPR001633">
    <property type="entry name" value="EAL_dom"/>
</dbReference>
<evidence type="ECO:0000313" key="3">
    <source>
        <dbReference type="EMBL" id="SBT21357.1"/>
    </source>
</evidence>
<dbReference type="EMBL" id="FLRB01000012">
    <property type="protein sequence ID" value="SBT21357.1"/>
    <property type="molecule type" value="Genomic_DNA"/>
</dbReference>
<reference evidence="2 5" key="2">
    <citation type="submission" date="2016-06" db="EMBL/GenBank/DDBJ databases">
        <authorList>
            <person name="Kjaerup R.B."/>
            <person name="Dalgaard T.S."/>
            <person name="Juul-Madsen H.R."/>
        </authorList>
    </citation>
    <scope>NUCLEOTIDE SEQUENCE [LARGE SCALE GENOMIC DNA]</scope>
    <source>
        <strain evidence="2 5">CECT 5115</strain>
    </source>
</reference>
<name>A0A1C3JME9_9GAMM</name>
<feature type="domain" description="EAL" evidence="1">
    <location>
        <begin position="7"/>
        <end position="252"/>
    </location>
</feature>
<dbReference type="SUPFAM" id="SSF141868">
    <property type="entry name" value="EAL domain-like"/>
    <property type="match status" value="1"/>
</dbReference>
<dbReference type="GO" id="GO:0071111">
    <property type="term" value="F:cyclic-guanylate-specific phosphodiesterase activity"/>
    <property type="evidence" value="ECO:0007669"/>
    <property type="project" value="InterPro"/>
</dbReference>
<dbReference type="PANTHER" id="PTHR33121:SF15">
    <property type="entry name" value="BLUE LIGHT- AND TEMPERATURE-REGULATED ANTIREPRESSOR BLUF"/>
    <property type="match status" value="1"/>
</dbReference>
<dbReference type="EMBL" id="FLRA01000002">
    <property type="protein sequence ID" value="SBT16309.1"/>
    <property type="molecule type" value="Genomic_DNA"/>
</dbReference>
<protein>
    <submittedName>
        <fullName evidence="2">Blue light-and temperature-regulated antirepressor YcgF</fullName>
    </submittedName>
</protein>
<dbReference type="CDD" id="cd01948">
    <property type="entry name" value="EAL"/>
    <property type="match status" value="1"/>
</dbReference>
<dbReference type="InterPro" id="IPR035919">
    <property type="entry name" value="EAL_sf"/>
</dbReference>
<dbReference type="PANTHER" id="PTHR33121">
    <property type="entry name" value="CYCLIC DI-GMP PHOSPHODIESTERASE PDEF"/>
    <property type="match status" value="1"/>
</dbReference>
<dbReference type="Pfam" id="PF00563">
    <property type="entry name" value="EAL"/>
    <property type="match status" value="1"/>
</dbReference>
<dbReference type="OrthoDB" id="1673646at2"/>
<dbReference type="Gene3D" id="3.20.20.450">
    <property type="entry name" value="EAL domain"/>
    <property type="match status" value="1"/>
</dbReference>
<evidence type="ECO:0000313" key="4">
    <source>
        <dbReference type="Proteomes" id="UP000092840"/>
    </source>
</evidence>
<gene>
    <name evidence="2" type="primary">ycgF_1</name>
    <name evidence="3" type="synonym">ycgF_2</name>
    <name evidence="2" type="ORF">MGA5115_00389</name>
    <name evidence="3" type="ORF">MGA5116_01950</name>
</gene>
<sequence length="252" mass="28609">MQPIDFKDLGCKECAQGCDLGFDFSMALQPIIDVETRTVFAQEALARGLNGEGAAEVFKHVNETNLYRFDQSCRVKAIRLAAELNVDSYLSINFLPNAIYRPELCIRTTLAAAETYAFDKTKIIFEFTENERIVDQKHLINIISHYEKVGFQTAIDDFGSGYNGLAQLADLKTQITKIDMELIRNIDKDPAREIIVRNMVKMLTELGQRVIAEGIETDAEYRVLRDMGITLYQGFYFAKPAFESLADVHWPD</sequence>
<accession>A0A1C3JME9</accession>
<dbReference type="InterPro" id="IPR050706">
    <property type="entry name" value="Cyclic-di-GMP_PDE-like"/>
</dbReference>
<proteinExistence type="predicted"/>
<keyword evidence="4" id="KW-1185">Reference proteome</keyword>
<organism evidence="2 5">
    <name type="scientific">Marinomonas gallaica</name>
    <dbReference type="NCBI Taxonomy" id="1806667"/>
    <lineage>
        <taxon>Bacteria</taxon>
        <taxon>Pseudomonadati</taxon>
        <taxon>Pseudomonadota</taxon>
        <taxon>Gammaproteobacteria</taxon>
        <taxon>Oceanospirillales</taxon>
        <taxon>Oceanospirillaceae</taxon>
        <taxon>Marinomonas</taxon>
    </lineage>
</organism>
<dbReference type="RefSeq" id="WP_067030994.1">
    <property type="nucleotide sequence ID" value="NZ_FLRA01000002.1"/>
</dbReference>
<dbReference type="Proteomes" id="UP000092871">
    <property type="component" value="Unassembled WGS sequence"/>
</dbReference>
<evidence type="ECO:0000259" key="1">
    <source>
        <dbReference type="PROSITE" id="PS50883"/>
    </source>
</evidence>
<evidence type="ECO:0000313" key="5">
    <source>
        <dbReference type="Proteomes" id="UP000092871"/>
    </source>
</evidence>
<dbReference type="PROSITE" id="PS50883">
    <property type="entry name" value="EAL"/>
    <property type="match status" value="1"/>
</dbReference>
<evidence type="ECO:0000313" key="2">
    <source>
        <dbReference type="EMBL" id="SBT16309.1"/>
    </source>
</evidence>
<dbReference type="Proteomes" id="UP000092840">
    <property type="component" value="Unassembled WGS sequence"/>
</dbReference>
<dbReference type="AlphaFoldDB" id="A0A1C3JME9"/>
<dbReference type="SMART" id="SM00052">
    <property type="entry name" value="EAL"/>
    <property type="match status" value="1"/>
</dbReference>